<gene>
    <name evidence="1" type="ORF">DS742_27195</name>
</gene>
<evidence type="ECO:0000313" key="2">
    <source>
        <dbReference type="Proteomes" id="UP000260680"/>
    </source>
</evidence>
<dbReference type="AlphaFoldDB" id="A0A3E2N472"/>
<sequence length="67" mass="8072">MLAQIAEIPPISQHSPLFFVHSASFCRYFWYAFYHFRVFCHINLILAVKHISKLVKEEEKYNVRKND</sequence>
<name>A0A3E2N472_9FIRM</name>
<accession>A0A3E2N472</accession>
<dbReference type="EMBL" id="QOHO01000117">
    <property type="protein sequence ID" value="RFZ75772.1"/>
    <property type="molecule type" value="Genomic_DNA"/>
</dbReference>
<dbReference type="Proteomes" id="UP000260680">
    <property type="component" value="Unassembled WGS sequence"/>
</dbReference>
<organism evidence="1 2">
    <name type="scientific">Lacrimispora amygdalina</name>
    <dbReference type="NCBI Taxonomy" id="253257"/>
    <lineage>
        <taxon>Bacteria</taxon>
        <taxon>Bacillati</taxon>
        <taxon>Bacillota</taxon>
        <taxon>Clostridia</taxon>
        <taxon>Lachnospirales</taxon>
        <taxon>Lachnospiraceae</taxon>
        <taxon>Lacrimispora</taxon>
    </lineage>
</organism>
<protein>
    <submittedName>
        <fullName evidence="1">Uncharacterized protein</fullName>
    </submittedName>
</protein>
<comment type="caution">
    <text evidence="1">The sequence shown here is derived from an EMBL/GenBank/DDBJ whole genome shotgun (WGS) entry which is preliminary data.</text>
</comment>
<reference evidence="1 2" key="1">
    <citation type="submission" date="2018-07" db="EMBL/GenBank/DDBJ databases">
        <title>New species, Clostridium PI-S10-A1B.</title>
        <authorList>
            <person name="Krishna G."/>
            <person name="Summeta K."/>
            <person name="Shikha S."/>
            <person name="Prabhu P.B."/>
            <person name="Suresh K."/>
        </authorList>
    </citation>
    <scope>NUCLEOTIDE SEQUENCE [LARGE SCALE GENOMIC DNA]</scope>
    <source>
        <strain evidence="1 2">PI-S10-A1B</strain>
    </source>
</reference>
<proteinExistence type="predicted"/>
<evidence type="ECO:0000313" key="1">
    <source>
        <dbReference type="EMBL" id="RFZ75772.1"/>
    </source>
</evidence>